<evidence type="ECO:0000313" key="3">
    <source>
        <dbReference type="Proteomes" id="UP001254608"/>
    </source>
</evidence>
<dbReference type="PANTHER" id="PTHR34387">
    <property type="entry name" value="SLR1258 PROTEIN"/>
    <property type="match status" value="1"/>
</dbReference>
<feature type="signal peptide" evidence="1">
    <location>
        <begin position="1"/>
        <end position="31"/>
    </location>
</feature>
<feature type="chain" id="PRO_5045450412" evidence="1">
    <location>
        <begin position="32"/>
        <end position="252"/>
    </location>
</feature>
<dbReference type="Gene3D" id="3.30.70.2970">
    <property type="entry name" value="Protein of unknown function (DUF541), domain 2"/>
    <property type="match status" value="1"/>
</dbReference>
<evidence type="ECO:0000313" key="2">
    <source>
        <dbReference type="EMBL" id="MDT0495771.1"/>
    </source>
</evidence>
<dbReference type="Proteomes" id="UP001254608">
    <property type="component" value="Unassembled WGS sequence"/>
</dbReference>
<gene>
    <name evidence="2" type="ORF">RM530_00105</name>
</gene>
<proteinExistence type="predicted"/>
<dbReference type="PANTHER" id="PTHR34387:SF1">
    <property type="entry name" value="PERIPLASMIC IMMUNOGENIC PROTEIN"/>
    <property type="match status" value="1"/>
</dbReference>
<keyword evidence="1" id="KW-0732">Signal</keyword>
<dbReference type="RefSeq" id="WP_311363166.1">
    <property type="nucleotide sequence ID" value="NZ_JAVRIC010000001.1"/>
</dbReference>
<dbReference type="InterPro" id="IPR052022">
    <property type="entry name" value="26kDa_periplasmic_antigen"/>
</dbReference>
<accession>A0ABU2WD20</accession>
<reference evidence="2 3" key="1">
    <citation type="submission" date="2023-09" db="EMBL/GenBank/DDBJ databases">
        <authorList>
            <person name="Rey-Velasco X."/>
        </authorList>
    </citation>
    <scope>NUCLEOTIDE SEQUENCE [LARGE SCALE GENOMIC DNA]</scope>
    <source>
        <strain evidence="2 3">W345</strain>
    </source>
</reference>
<comment type="caution">
    <text evidence="2">The sequence shown here is derived from an EMBL/GenBank/DDBJ whole genome shotgun (WGS) entry which is preliminary data.</text>
</comment>
<organism evidence="2 3">
    <name type="scientific">Banduia mediterranea</name>
    <dbReference type="NCBI Taxonomy" id="3075609"/>
    <lineage>
        <taxon>Bacteria</taxon>
        <taxon>Pseudomonadati</taxon>
        <taxon>Pseudomonadota</taxon>
        <taxon>Gammaproteobacteria</taxon>
        <taxon>Nevskiales</taxon>
        <taxon>Algiphilaceae</taxon>
        <taxon>Banduia</taxon>
    </lineage>
</organism>
<dbReference type="Pfam" id="PF04402">
    <property type="entry name" value="SIMPL"/>
    <property type="match status" value="1"/>
</dbReference>
<evidence type="ECO:0000256" key="1">
    <source>
        <dbReference type="SAM" id="SignalP"/>
    </source>
</evidence>
<sequence length="252" mass="26344">MTVVPTSATSLRFVLTLAVAALCLSPALALAQNPPPMPPRAISVSGNGSVHTQPDQASVSMAVDIVDAKLDTAEASVSRSVRDFLAAARKLGISDKDLASGAVSVRPEYVWDEETRKQKMVGYRVRRGIVVSLKELGKLGDLLQAATGAGINEISPPTLESSRAKSLQREALVKATQDAQEKAALLAKTLGVALGPVLRLSADDGMSAPPVPMMKASRMVADSAESGNSGMGISTGEIEFQANVHAEFELQP</sequence>
<dbReference type="InterPro" id="IPR007497">
    <property type="entry name" value="SIMPL/DUF541"/>
</dbReference>
<dbReference type="EMBL" id="JAVRIC010000001">
    <property type="protein sequence ID" value="MDT0495771.1"/>
    <property type="molecule type" value="Genomic_DNA"/>
</dbReference>
<dbReference type="Gene3D" id="3.30.110.170">
    <property type="entry name" value="Protein of unknown function (DUF541), domain 1"/>
    <property type="match status" value="1"/>
</dbReference>
<protein>
    <submittedName>
        <fullName evidence="2">SIMPL domain-containing protein</fullName>
    </submittedName>
</protein>
<name>A0ABU2WD20_9GAMM</name>
<keyword evidence="3" id="KW-1185">Reference proteome</keyword>